<evidence type="ECO:0000313" key="2">
    <source>
        <dbReference type="Proteomes" id="UP000275846"/>
    </source>
</evidence>
<reference evidence="1 2" key="2">
    <citation type="submission" date="2018-11" db="EMBL/GenBank/DDBJ databases">
        <authorList>
            <consortium name="Pathogen Informatics"/>
        </authorList>
    </citation>
    <scope>NUCLEOTIDE SEQUENCE [LARGE SCALE GENOMIC DNA]</scope>
    <source>
        <strain evidence="1 2">NST_G2</strain>
    </source>
</reference>
<dbReference type="WBParaSite" id="SSLN_0001297001-mRNA-1">
    <property type="protein sequence ID" value="SSLN_0001297001-mRNA-1"/>
    <property type="gene ID" value="SSLN_0001297001"/>
</dbReference>
<accession>A0A183T7Q2</accession>
<reference evidence="3" key="1">
    <citation type="submission" date="2016-06" db="UniProtKB">
        <authorList>
            <consortium name="WormBaseParasite"/>
        </authorList>
    </citation>
    <scope>IDENTIFICATION</scope>
</reference>
<evidence type="ECO:0000313" key="1">
    <source>
        <dbReference type="EMBL" id="VDL98885.1"/>
    </source>
</evidence>
<protein>
    <submittedName>
        <fullName evidence="1 3">Uncharacterized protein</fullName>
    </submittedName>
</protein>
<dbReference type="Proteomes" id="UP000275846">
    <property type="component" value="Unassembled WGS sequence"/>
</dbReference>
<dbReference type="AlphaFoldDB" id="A0A183T7Q2"/>
<evidence type="ECO:0000313" key="3">
    <source>
        <dbReference type="WBParaSite" id="SSLN_0001297001-mRNA-1"/>
    </source>
</evidence>
<dbReference type="EMBL" id="UYSU01037321">
    <property type="protein sequence ID" value="VDL98885.1"/>
    <property type="molecule type" value="Genomic_DNA"/>
</dbReference>
<proteinExistence type="predicted"/>
<keyword evidence="2" id="KW-1185">Reference proteome</keyword>
<name>A0A183T7Q2_SCHSO</name>
<sequence length="81" mass="9006">MEEVGAGYTFFWCGGRKTVRRLPCLPQSIKDHLISLPSLSEEKTLGPIISAYTFPKTISDEAKETFYEDLHALLATNAEDG</sequence>
<organism evidence="3">
    <name type="scientific">Schistocephalus solidus</name>
    <name type="common">Tapeworm</name>
    <dbReference type="NCBI Taxonomy" id="70667"/>
    <lineage>
        <taxon>Eukaryota</taxon>
        <taxon>Metazoa</taxon>
        <taxon>Spiralia</taxon>
        <taxon>Lophotrochozoa</taxon>
        <taxon>Platyhelminthes</taxon>
        <taxon>Cestoda</taxon>
        <taxon>Eucestoda</taxon>
        <taxon>Diphyllobothriidea</taxon>
        <taxon>Diphyllobothriidae</taxon>
        <taxon>Schistocephalus</taxon>
    </lineage>
</organism>
<gene>
    <name evidence="1" type="ORF">SSLN_LOCUS12500</name>
</gene>